<name>A0A919QAC8_9ACTN</name>
<gene>
    <name evidence="2" type="ORF">Aph01nite_32930</name>
</gene>
<reference evidence="2" key="1">
    <citation type="submission" date="2021-01" db="EMBL/GenBank/DDBJ databases">
        <title>Whole genome shotgun sequence of Acrocarpospora phusangensis NBRC 108782.</title>
        <authorList>
            <person name="Komaki H."/>
            <person name="Tamura T."/>
        </authorList>
    </citation>
    <scope>NUCLEOTIDE SEQUENCE</scope>
    <source>
        <strain evidence="2">NBRC 108782</strain>
    </source>
</reference>
<dbReference type="InterPro" id="IPR016040">
    <property type="entry name" value="NAD(P)-bd_dom"/>
</dbReference>
<dbReference type="SUPFAM" id="SSF51735">
    <property type="entry name" value="NAD(P)-binding Rossmann-fold domains"/>
    <property type="match status" value="1"/>
</dbReference>
<protein>
    <submittedName>
        <fullName evidence="2">NmrA family transcriptional regulator</fullName>
    </submittedName>
</protein>
<dbReference type="RefSeq" id="WP_204041720.1">
    <property type="nucleotide sequence ID" value="NZ_BOOA01000024.1"/>
</dbReference>
<dbReference type="Proteomes" id="UP000640052">
    <property type="component" value="Unassembled WGS sequence"/>
</dbReference>
<dbReference type="PANTHER" id="PTHR43162:SF1">
    <property type="entry name" value="PRESTALK A DIFFERENTIATION PROTEIN A"/>
    <property type="match status" value="1"/>
</dbReference>
<dbReference type="InterPro" id="IPR051604">
    <property type="entry name" value="Ergot_Alk_Oxidoreductase"/>
</dbReference>
<feature type="domain" description="NAD(P)-binding" evidence="1">
    <location>
        <begin position="14"/>
        <end position="201"/>
    </location>
</feature>
<proteinExistence type="predicted"/>
<dbReference type="PANTHER" id="PTHR43162">
    <property type="match status" value="1"/>
</dbReference>
<evidence type="ECO:0000259" key="1">
    <source>
        <dbReference type="Pfam" id="PF13460"/>
    </source>
</evidence>
<dbReference type="EMBL" id="BOOA01000024">
    <property type="protein sequence ID" value="GIH24983.1"/>
    <property type="molecule type" value="Genomic_DNA"/>
</dbReference>
<dbReference type="Gene3D" id="3.90.25.10">
    <property type="entry name" value="UDP-galactose 4-epimerase, domain 1"/>
    <property type="match status" value="1"/>
</dbReference>
<accession>A0A919QAC8</accession>
<comment type="caution">
    <text evidence="2">The sequence shown here is derived from an EMBL/GenBank/DDBJ whole genome shotgun (WGS) entry which is preliminary data.</text>
</comment>
<organism evidence="2 3">
    <name type="scientific">Acrocarpospora phusangensis</name>
    <dbReference type="NCBI Taxonomy" id="1070424"/>
    <lineage>
        <taxon>Bacteria</taxon>
        <taxon>Bacillati</taxon>
        <taxon>Actinomycetota</taxon>
        <taxon>Actinomycetes</taxon>
        <taxon>Streptosporangiales</taxon>
        <taxon>Streptosporangiaceae</taxon>
        <taxon>Acrocarpospora</taxon>
    </lineage>
</organism>
<keyword evidence="3" id="KW-1185">Reference proteome</keyword>
<evidence type="ECO:0000313" key="3">
    <source>
        <dbReference type="Proteomes" id="UP000640052"/>
    </source>
</evidence>
<dbReference type="Gene3D" id="3.40.50.720">
    <property type="entry name" value="NAD(P)-binding Rossmann-like Domain"/>
    <property type="match status" value="1"/>
</dbReference>
<dbReference type="AlphaFoldDB" id="A0A919QAC8"/>
<dbReference type="Pfam" id="PF13460">
    <property type="entry name" value="NAD_binding_10"/>
    <property type="match status" value="1"/>
</dbReference>
<sequence length="304" mass="33270">MPEERPILVTGAAGSIGGVGRTVVELLRRDSLPVRALVRREDDRAEALRAMGAEVVVGDLTRAPDVVRAIDGCRRVYFGMSVSADYLAATLTTATAARHCGDLDVFVNMSQMTVSQMGLGSTGESEHQRHHWLAEQALNWSGLPVIHVRPTVFMENPLFMTLAAASIRKDGTIRLPFGSGRTSPVAAHDVAESIAAILRAPTPHTGAVYELTGPASRDLTAMAAELSDLLHRPITYTPLPLAEWADRYLRPLGFPPHVYDHVFTMARLHSENRYDRITADIELLTGKPASDLRQFLHLHPELTC</sequence>
<dbReference type="InterPro" id="IPR036291">
    <property type="entry name" value="NAD(P)-bd_dom_sf"/>
</dbReference>
<evidence type="ECO:0000313" key="2">
    <source>
        <dbReference type="EMBL" id="GIH24983.1"/>
    </source>
</evidence>